<feature type="region of interest" description="Disordered" evidence="1">
    <location>
        <begin position="149"/>
        <end position="178"/>
    </location>
</feature>
<evidence type="ECO:0000313" key="2">
    <source>
        <dbReference type="EMBL" id="KAK3233728.1"/>
    </source>
</evidence>
<dbReference type="Proteomes" id="UP001190700">
    <property type="component" value="Unassembled WGS sequence"/>
</dbReference>
<dbReference type="EMBL" id="LGRX02035643">
    <property type="protein sequence ID" value="KAK3233728.1"/>
    <property type="molecule type" value="Genomic_DNA"/>
</dbReference>
<feature type="compositionally biased region" description="Polar residues" evidence="1">
    <location>
        <begin position="169"/>
        <end position="178"/>
    </location>
</feature>
<gene>
    <name evidence="2" type="ORF">CYMTET_55996</name>
</gene>
<reference evidence="2 3" key="1">
    <citation type="journal article" date="2015" name="Genome Biol. Evol.">
        <title>Comparative Genomics of a Bacterivorous Green Alga Reveals Evolutionary Causalities and Consequences of Phago-Mixotrophic Mode of Nutrition.</title>
        <authorList>
            <person name="Burns J.A."/>
            <person name="Paasch A."/>
            <person name="Narechania A."/>
            <person name="Kim E."/>
        </authorList>
    </citation>
    <scope>NUCLEOTIDE SEQUENCE [LARGE SCALE GENOMIC DNA]</scope>
    <source>
        <strain evidence="2 3">PLY_AMNH</strain>
    </source>
</reference>
<comment type="caution">
    <text evidence="2">The sequence shown here is derived from an EMBL/GenBank/DDBJ whole genome shotgun (WGS) entry which is preliminary data.</text>
</comment>
<name>A0AAE0BBT6_9CHLO</name>
<sequence length="178" mass="18806">MTTRKRPTPVGLAEHFNNDMITKVVDAVAACGTAPGAAPNQMQPGVVVHAPPGAFHPAVANQQPQAVADASCGGVATYAQFALRLRFRNSRQWRTDASCGRVTAHAPPGAVRTAFTIQQPQVVADVQDNPIAAIGVWVKFLSECPWLGSGGQEESEEEDDPCKVAAIPGNTTSQEYSQ</sequence>
<keyword evidence="3" id="KW-1185">Reference proteome</keyword>
<evidence type="ECO:0000256" key="1">
    <source>
        <dbReference type="SAM" id="MobiDB-lite"/>
    </source>
</evidence>
<dbReference type="AlphaFoldDB" id="A0AAE0BBT6"/>
<proteinExistence type="predicted"/>
<evidence type="ECO:0000313" key="3">
    <source>
        <dbReference type="Proteomes" id="UP001190700"/>
    </source>
</evidence>
<protein>
    <submittedName>
        <fullName evidence="2">Uncharacterized protein</fullName>
    </submittedName>
</protein>
<organism evidence="2 3">
    <name type="scientific">Cymbomonas tetramitiformis</name>
    <dbReference type="NCBI Taxonomy" id="36881"/>
    <lineage>
        <taxon>Eukaryota</taxon>
        <taxon>Viridiplantae</taxon>
        <taxon>Chlorophyta</taxon>
        <taxon>Pyramimonadophyceae</taxon>
        <taxon>Pyramimonadales</taxon>
        <taxon>Pyramimonadaceae</taxon>
        <taxon>Cymbomonas</taxon>
    </lineage>
</organism>
<accession>A0AAE0BBT6</accession>